<dbReference type="GO" id="GO:0015074">
    <property type="term" value="P:DNA integration"/>
    <property type="evidence" value="ECO:0007669"/>
    <property type="project" value="InterPro"/>
</dbReference>
<evidence type="ECO:0000313" key="3">
    <source>
        <dbReference type="EMBL" id="KFD61713.1"/>
    </source>
</evidence>
<evidence type="ECO:0000259" key="1">
    <source>
        <dbReference type="PROSITE" id="PS50994"/>
    </source>
</evidence>
<dbReference type="InterPro" id="IPR012337">
    <property type="entry name" value="RNaseH-like_sf"/>
</dbReference>
<sequence>MKIPKPVTGHPVFRENIEKVWQRLRQGRPYVTLIDCGPSQFSIWSPLRLHTSANIAGQLKTVFCERGAPEELLTDNGTAFHSNAFAQLAAKLDVRIRCRCADVPSENGVVESCHHSLKAIAARNGCSVVQIVYLYNITPRDDRTSQAVPASSVYRYAVRTYRRKEVPRKVAHTPPATQYG</sequence>
<evidence type="ECO:0000313" key="2">
    <source>
        <dbReference type="EMBL" id="KFD56865.1"/>
    </source>
</evidence>
<dbReference type="Gene3D" id="3.30.420.10">
    <property type="entry name" value="Ribonuclease H-like superfamily/Ribonuclease H"/>
    <property type="match status" value="1"/>
</dbReference>
<reference evidence="3 4" key="1">
    <citation type="journal article" date="2014" name="Nat. Genet.">
        <title>Genome and transcriptome of the porcine whipworm Trichuris suis.</title>
        <authorList>
            <person name="Jex A.R."/>
            <person name="Nejsum P."/>
            <person name="Schwarz E.M."/>
            <person name="Hu L."/>
            <person name="Young N.D."/>
            <person name="Hall R.S."/>
            <person name="Korhonen P.K."/>
            <person name="Liao S."/>
            <person name="Thamsborg S."/>
            <person name="Xia J."/>
            <person name="Xu P."/>
            <person name="Wang S."/>
            <person name="Scheerlinck J.P."/>
            <person name="Hofmann A."/>
            <person name="Sternberg P.W."/>
            <person name="Wang J."/>
            <person name="Gasser R.B."/>
        </authorList>
    </citation>
    <scope>NUCLEOTIDE SEQUENCE [LARGE SCALE GENOMIC DNA]</scope>
    <source>
        <strain evidence="3">DCEP-RM93F</strain>
        <strain evidence="2">DCEP-RM93M</strain>
    </source>
</reference>
<organism evidence="3">
    <name type="scientific">Trichuris suis</name>
    <name type="common">pig whipworm</name>
    <dbReference type="NCBI Taxonomy" id="68888"/>
    <lineage>
        <taxon>Eukaryota</taxon>
        <taxon>Metazoa</taxon>
        <taxon>Ecdysozoa</taxon>
        <taxon>Nematoda</taxon>
        <taxon>Enoplea</taxon>
        <taxon>Dorylaimia</taxon>
        <taxon>Trichinellida</taxon>
        <taxon>Trichuridae</taxon>
        <taxon>Trichuris</taxon>
    </lineage>
</organism>
<keyword evidence="4" id="KW-1185">Reference proteome</keyword>
<dbReference type="InterPro" id="IPR001584">
    <property type="entry name" value="Integrase_cat-core"/>
</dbReference>
<dbReference type="GO" id="GO:0003676">
    <property type="term" value="F:nucleic acid binding"/>
    <property type="evidence" value="ECO:0007669"/>
    <property type="project" value="InterPro"/>
</dbReference>
<dbReference type="AlphaFoldDB" id="A0A085MWW7"/>
<dbReference type="Proteomes" id="UP000030758">
    <property type="component" value="Unassembled WGS sequence"/>
</dbReference>
<feature type="domain" description="Integrase catalytic" evidence="1">
    <location>
        <begin position="2"/>
        <end position="180"/>
    </location>
</feature>
<dbReference type="PANTHER" id="PTHR37984:SF5">
    <property type="entry name" value="PROTEIN NYNRIN-LIKE"/>
    <property type="match status" value="1"/>
</dbReference>
<evidence type="ECO:0000313" key="4">
    <source>
        <dbReference type="Proteomes" id="UP000030764"/>
    </source>
</evidence>
<dbReference type="EMBL" id="KL367614">
    <property type="protein sequence ID" value="KFD61713.1"/>
    <property type="molecule type" value="Genomic_DNA"/>
</dbReference>
<gene>
    <name evidence="2" type="ORF">M513_02122</name>
    <name evidence="3" type="ORF">M514_02122</name>
</gene>
<accession>A0A085MWW7</accession>
<dbReference type="SUPFAM" id="SSF53098">
    <property type="entry name" value="Ribonuclease H-like"/>
    <property type="match status" value="1"/>
</dbReference>
<dbReference type="EMBL" id="KL363191">
    <property type="protein sequence ID" value="KFD56865.1"/>
    <property type="molecule type" value="Genomic_DNA"/>
</dbReference>
<dbReference type="Proteomes" id="UP000030764">
    <property type="component" value="Unassembled WGS sequence"/>
</dbReference>
<dbReference type="PANTHER" id="PTHR37984">
    <property type="entry name" value="PROTEIN CBG26694"/>
    <property type="match status" value="1"/>
</dbReference>
<dbReference type="InterPro" id="IPR050951">
    <property type="entry name" value="Retrovirus_Pol_polyprotein"/>
</dbReference>
<proteinExistence type="predicted"/>
<dbReference type="InterPro" id="IPR036397">
    <property type="entry name" value="RNaseH_sf"/>
</dbReference>
<protein>
    <recommendedName>
        <fullName evidence="1">Integrase catalytic domain-containing protein</fullName>
    </recommendedName>
</protein>
<dbReference type="PROSITE" id="PS50994">
    <property type="entry name" value="INTEGRASE"/>
    <property type="match status" value="1"/>
</dbReference>
<name>A0A085MWW7_9BILA</name>